<comment type="similarity">
    <text evidence="3">In the C-terminal section; belongs to the MurCDEF family.</text>
</comment>
<sequence>MKITGMRIFKGRNIYSHKRCIRMDVDLEGYCETPSNKIEDFNDTLLELLPILKEHRCGIDVPGGFAIRLREGTYLAHICEHMIIGIQNMLGVDIAYGKARECEGDHYYIIYEYIYEKTAIEIGKLAVDIINSLIVQKKFNLDERIKVIKELLSKETIGPSTEAIKNAAEELKMPVFEIENSGYYQIGYGKQGKIIEATIGCDTSCIGADIACDKMLTKQLLKNQSIPVACGEKVCNVIDLLQEAEYIGYPVVLKPQCGNQGKGVILNIKNDKELVEAYNKLIKEFKDIIIEKYIVGNDYRVCVVNNEVVAASLRIPPTVYGDGKSTIEELISILNTDPLRGEDHEKPLTKVKIDDEMKNTLKESGYTLESIPNINEKIILRHNANLSTGGKAIDCTDDICEENKRICIRAAKAIGLDICGVDITANTIKEPIYDQGVIMEINAAPGIRMHHHPSEGKVRNVGEKIVKHLYKDNVTNIPVISVTGTNGKTTTTRLISYVLKLMGNTVGMTSTDGIYIGDECIDIGDDTGYESAKAILLNKDVDAAVLETARGGIIKKGLAYDLADVGVITNITGDHLGLDDINDLEELSFVKSLIIEAVKPEGYAVINVDDPWSRKIIDRIKGNAIYFSKDKDNELIKENINNGNISVFIEDDTICVVNNNKKYNVIKLSDVPITLDGKLSFNIENALAACSALVGIGIDYCMIARGFSKFMLDANHNSGRFNLYEINERKVILDYGHNTDGYRAIFKALKGMDHNNLIGVIGIPGDRSDDMAKEIGMISSANLDKIIIKEDKDRRGREKGEICNLIKEGIDEEKDCKIILDESEALIEALKISDKGDIIVMFFEQLDPLVKVIKDVSDNGMNENIVNM</sequence>
<comment type="catalytic activity">
    <reaction evidence="13">
        <text>[L-4-(L-arginin-2-N-yl)aspartate](n) + L-aspartate + ATP = [L-4-(L-arginin-2-N-yl)aspartate](n)-L-aspartate + ADP + phosphate + H(+)</text>
        <dbReference type="Rhea" id="RHEA:13277"/>
        <dbReference type="Rhea" id="RHEA-COMP:13728"/>
        <dbReference type="Rhea" id="RHEA-COMP:13733"/>
        <dbReference type="ChEBI" id="CHEBI:15378"/>
        <dbReference type="ChEBI" id="CHEBI:29991"/>
        <dbReference type="ChEBI" id="CHEBI:30616"/>
        <dbReference type="ChEBI" id="CHEBI:43474"/>
        <dbReference type="ChEBI" id="CHEBI:137986"/>
        <dbReference type="ChEBI" id="CHEBI:137990"/>
        <dbReference type="ChEBI" id="CHEBI:456216"/>
        <dbReference type="EC" id="6.3.2.29"/>
    </reaction>
</comment>
<evidence type="ECO:0000256" key="13">
    <source>
        <dbReference type="ARBA" id="ARBA00048425"/>
    </source>
</evidence>
<dbReference type="PANTHER" id="PTHR23135">
    <property type="entry name" value="MUR LIGASE FAMILY MEMBER"/>
    <property type="match status" value="1"/>
</dbReference>
<comment type="function">
    <text evidence="1">Catalyzes the ATP-dependent polymerization of arginine and aspartate to multi-L-arginyl-poly-L-aspartic acid (cyanophycin; a water-insoluble reserve polymer).</text>
</comment>
<dbReference type="PANTHER" id="PTHR23135:SF18">
    <property type="entry name" value="CYANOPHYCIN SYNTHETASE"/>
    <property type="match status" value="1"/>
</dbReference>
<dbReference type="Gene3D" id="3.40.1190.10">
    <property type="entry name" value="Mur-like, catalytic domain"/>
    <property type="match status" value="1"/>
</dbReference>
<evidence type="ECO:0000256" key="10">
    <source>
        <dbReference type="ARBA" id="ARBA00022840"/>
    </source>
</evidence>
<evidence type="ECO:0000256" key="2">
    <source>
        <dbReference type="ARBA" id="ARBA00004752"/>
    </source>
</evidence>
<keyword evidence="9 14" id="KW-0547">Nucleotide-binding</keyword>
<dbReference type="InterPro" id="IPR004101">
    <property type="entry name" value="Mur_ligase_C"/>
</dbReference>
<feature type="domain" description="ATP-grasp" evidence="15">
    <location>
        <begin position="218"/>
        <end position="470"/>
    </location>
</feature>
<dbReference type="AlphaFoldDB" id="A0A0A7FYZ8"/>
<dbReference type="OrthoDB" id="9803907at2"/>
<organism evidence="16 17">
    <name type="scientific">Clostridium baratii str. Sullivan</name>
    <dbReference type="NCBI Taxonomy" id="1415775"/>
    <lineage>
        <taxon>Bacteria</taxon>
        <taxon>Bacillati</taxon>
        <taxon>Bacillota</taxon>
        <taxon>Clostridia</taxon>
        <taxon>Eubacteriales</taxon>
        <taxon>Clostridiaceae</taxon>
        <taxon>Clostridium</taxon>
    </lineage>
</organism>
<evidence type="ECO:0000259" key="15">
    <source>
        <dbReference type="PROSITE" id="PS50975"/>
    </source>
</evidence>
<dbReference type="GO" id="GO:0071161">
    <property type="term" value="F:cyanophycin synthetase activity (L-arginine-adding)"/>
    <property type="evidence" value="ECO:0007669"/>
    <property type="project" value="UniProtKB-EC"/>
</dbReference>
<dbReference type="NCBIfam" id="NF010623">
    <property type="entry name" value="PRK14016.1"/>
    <property type="match status" value="1"/>
</dbReference>
<evidence type="ECO:0000256" key="1">
    <source>
        <dbReference type="ARBA" id="ARBA00003184"/>
    </source>
</evidence>
<evidence type="ECO:0000256" key="8">
    <source>
        <dbReference type="ARBA" id="ARBA00022598"/>
    </source>
</evidence>
<dbReference type="InterPro" id="IPR036565">
    <property type="entry name" value="Mur-like_cat_sf"/>
</dbReference>
<dbReference type="EC" id="6.3.2.30" evidence="5"/>
<dbReference type="STRING" id="1561.NPD11_1415"/>
<dbReference type="Pfam" id="PF18921">
    <property type="entry name" value="Cyanophycin_syn"/>
    <property type="match status" value="1"/>
</dbReference>
<dbReference type="Pfam" id="PF08245">
    <property type="entry name" value="Mur_ligase_M"/>
    <property type="match status" value="1"/>
</dbReference>
<dbReference type="eggNOG" id="COG0769">
    <property type="taxonomic scope" value="Bacteria"/>
</dbReference>
<name>A0A0A7FYZ8_9CLOT</name>
<evidence type="ECO:0000256" key="14">
    <source>
        <dbReference type="PROSITE-ProRule" id="PRU00409"/>
    </source>
</evidence>
<proteinExistence type="inferred from homology"/>
<dbReference type="InterPro" id="IPR011761">
    <property type="entry name" value="ATP-grasp"/>
</dbReference>
<dbReference type="Gene3D" id="3.30.470.20">
    <property type="entry name" value="ATP-grasp fold, B domain"/>
    <property type="match status" value="2"/>
</dbReference>
<dbReference type="eggNOG" id="COG0189">
    <property type="taxonomic scope" value="Bacteria"/>
</dbReference>
<evidence type="ECO:0000256" key="7">
    <source>
        <dbReference type="ARBA" id="ARBA00022036"/>
    </source>
</evidence>
<dbReference type="GO" id="GO:0005524">
    <property type="term" value="F:ATP binding"/>
    <property type="evidence" value="ECO:0007669"/>
    <property type="project" value="UniProtKB-UniRule"/>
</dbReference>
<dbReference type="InterPro" id="IPR044019">
    <property type="entry name" value="Cyanophycin_syn_N"/>
</dbReference>
<dbReference type="Gene3D" id="3.90.190.20">
    <property type="entry name" value="Mur ligase, C-terminal domain"/>
    <property type="match status" value="1"/>
</dbReference>
<dbReference type="SUPFAM" id="SSF53244">
    <property type="entry name" value="MurD-like peptide ligases, peptide-binding domain"/>
    <property type="match status" value="1"/>
</dbReference>
<evidence type="ECO:0000256" key="6">
    <source>
        <dbReference type="ARBA" id="ARBA00013005"/>
    </source>
</evidence>
<dbReference type="KEGG" id="cbv:U729_1602"/>
<evidence type="ECO:0000256" key="12">
    <source>
        <dbReference type="ARBA" id="ARBA00048094"/>
    </source>
</evidence>
<dbReference type="Pfam" id="PF02875">
    <property type="entry name" value="Mur_ligase_C"/>
    <property type="match status" value="1"/>
</dbReference>
<keyword evidence="17" id="KW-1185">Reference proteome</keyword>
<dbReference type="RefSeq" id="WP_039313409.1">
    <property type="nucleotide sequence ID" value="NZ_CP006905.1"/>
</dbReference>
<evidence type="ECO:0000256" key="5">
    <source>
        <dbReference type="ARBA" id="ARBA00012968"/>
    </source>
</evidence>
<dbReference type="PROSITE" id="PS50975">
    <property type="entry name" value="ATP_GRASP"/>
    <property type="match status" value="1"/>
</dbReference>
<dbReference type="InterPro" id="IPR013651">
    <property type="entry name" value="ATP-grasp_RimK-type"/>
</dbReference>
<dbReference type="GO" id="GO:0046872">
    <property type="term" value="F:metal ion binding"/>
    <property type="evidence" value="ECO:0007669"/>
    <property type="project" value="InterPro"/>
</dbReference>
<keyword evidence="10 14" id="KW-0067">ATP-binding</keyword>
<evidence type="ECO:0000313" key="17">
    <source>
        <dbReference type="Proteomes" id="UP000030635"/>
    </source>
</evidence>
<keyword evidence="8 16" id="KW-0436">Ligase</keyword>
<evidence type="ECO:0000313" key="16">
    <source>
        <dbReference type="EMBL" id="AIY84798.1"/>
    </source>
</evidence>
<dbReference type="HOGENOM" id="CLU_016806_0_0_9"/>
<dbReference type="InterPro" id="IPR013221">
    <property type="entry name" value="Mur_ligase_cen"/>
</dbReference>
<comment type="pathway">
    <text evidence="2">Cell wall biogenesis; peptidoglycan biosynthesis.</text>
</comment>
<dbReference type="PROSITE" id="PS01011">
    <property type="entry name" value="FOLYLPOLYGLU_SYNT_1"/>
    <property type="match status" value="1"/>
</dbReference>
<dbReference type="EC" id="6.3.2.29" evidence="6"/>
<dbReference type="SUPFAM" id="SSF56059">
    <property type="entry name" value="Glutathione synthetase ATP-binding domain-like"/>
    <property type="match status" value="1"/>
</dbReference>
<dbReference type="Proteomes" id="UP000030635">
    <property type="component" value="Chromosome"/>
</dbReference>
<reference evidence="16 17" key="1">
    <citation type="journal article" date="2015" name="Infect. Genet. Evol.">
        <title>Genomic sequences of six botulinum neurotoxin-producing strains representing three clostridial species illustrate the mobility and diversity of botulinum neurotoxin genes.</title>
        <authorList>
            <person name="Smith T.J."/>
            <person name="Hill K.K."/>
            <person name="Xie G."/>
            <person name="Foley B.T."/>
            <person name="Williamson C.H."/>
            <person name="Foster J.T."/>
            <person name="Johnson S.L."/>
            <person name="Chertkov O."/>
            <person name="Teshima H."/>
            <person name="Gibbons H.S."/>
            <person name="Johnsky L.A."/>
            <person name="Karavis M.A."/>
            <person name="Smith L.A."/>
        </authorList>
    </citation>
    <scope>NUCLEOTIDE SEQUENCE [LARGE SCALE GENOMIC DNA]</scope>
    <source>
        <strain evidence="16">Sullivan</strain>
    </source>
</reference>
<evidence type="ECO:0000256" key="3">
    <source>
        <dbReference type="ARBA" id="ARBA00009060"/>
    </source>
</evidence>
<gene>
    <name evidence="16" type="primary">cphA</name>
    <name evidence="16" type="ORF">U729_1602</name>
</gene>
<dbReference type="GO" id="GO:0004326">
    <property type="term" value="F:tetrahydrofolylpolyglutamate synthase activity"/>
    <property type="evidence" value="ECO:0007669"/>
    <property type="project" value="InterPro"/>
</dbReference>
<protein>
    <recommendedName>
        <fullName evidence="7">Cyanophycin synthetase</fullName>
        <ecNumber evidence="6">6.3.2.29</ecNumber>
        <ecNumber evidence="5">6.3.2.30</ecNumber>
    </recommendedName>
    <alternativeName>
        <fullName evidence="11">Cyanophycin synthase</fullName>
    </alternativeName>
</protein>
<evidence type="ECO:0000256" key="4">
    <source>
        <dbReference type="ARBA" id="ARBA00011738"/>
    </source>
</evidence>
<dbReference type="SUPFAM" id="SSF53623">
    <property type="entry name" value="MurD-like peptide ligases, catalytic domain"/>
    <property type="match status" value="1"/>
</dbReference>
<comment type="subunit">
    <text evidence="4">Homodimer.</text>
</comment>
<dbReference type="Pfam" id="PF08443">
    <property type="entry name" value="RimK"/>
    <property type="match status" value="2"/>
</dbReference>
<dbReference type="EMBL" id="CP006905">
    <property type="protein sequence ID" value="AIY84798.1"/>
    <property type="molecule type" value="Genomic_DNA"/>
</dbReference>
<dbReference type="InterPro" id="IPR018109">
    <property type="entry name" value="Folylpolyglutamate_synth_CS"/>
</dbReference>
<comment type="catalytic activity">
    <reaction evidence="12">
        <text>[L-4-(L-arginin-2-N-yl)aspartate](n)-L-aspartate + L-arginine + ATP = [L-4-(L-arginin-2-N-yl)aspartate](n+1) + ADP + phosphate + H(+)</text>
        <dbReference type="Rhea" id="RHEA:23888"/>
        <dbReference type="Rhea" id="RHEA-COMP:13732"/>
        <dbReference type="Rhea" id="RHEA-COMP:13733"/>
        <dbReference type="ChEBI" id="CHEBI:15378"/>
        <dbReference type="ChEBI" id="CHEBI:30616"/>
        <dbReference type="ChEBI" id="CHEBI:32682"/>
        <dbReference type="ChEBI" id="CHEBI:43474"/>
        <dbReference type="ChEBI" id="CHEBI:137986"/>
        <dbReference type="ChEBI" id="CHEBI:137990"/>
        <dbReference type="ChEBI" id="CHEBI:456216"/>
        <dbReference type="EC" id="6.3.2.30"/>
    </reaction>
</comment>
<evidence type="ECO:0000256" key="11">
    <source>
        <dbReference type="ARBA" id="ARBA00031353"/>
    </source>
</evidence>
<accession>A0A0A7FYZ8</accession>
<evidence type="ECO:0000256" key="9">
    <source>
        <dbReference type="ARBA" id="ARBA00022741"/>
    </source>
</evidence>
<dbReference type="NCBIfam" id="TIGR02068">
    <property type="entry name" value="cya_phycin_syn"/>
    <property type="match status" value="1"/>
</dbReference>
<dbReference type="GO" id="GO:0071160">
    <property type="term" value="F:cyanophycin synthetase activity (L-aspartate-adding)"/>
    <property type="evidence" value="ECO:0007669"/>
    <property type="project" value="UniProtKB-EC"/>
</dbReference>
<dbReference type="InterPro" id="IPR011810">
    <property type="entry name" value="Cya_phycin_syn"/>
</dbReference>
<dbReference type="InterPro" id="IPR036615">
    <property type="entry name" value="Mur_ligase_C_dom_sf"/>
</dbReference>